<protein>
    <recommendedName>
        <fullName evidence="3">3-keto-disaccharide hydrolase domain-containing protein</fullName>
    </recommendedName>
</protein>
<dbReference type="OrthoDB" id="9916070at2"/>
<dbReference type="Gene3D" id="2.60.120.560">
    <property type="entry name" value="Exo-inulinase, domain 1"/>
    <property type="match status" value="1"/>
</dbReference>
<keyword evidence="2" id="KW-1185">Reference proteome</keyword>
<dbReference type="RefSeq" id="WP_046231814.1">
    <property type="nucleotide sequence ID" value="NZ_FONN01000006.1"/>
</dbReference>
<evidence type="ECO:0000313" key="2">
    <source>
        <dbReference type="Proteomes" id="UP000183410"/>
    </source>
</evidence>
<dbReference type="EMBL" id="FONN01000006">
    <property type="protein sequence ID" value="SFE74364.1"/>
    <property type="molecule type" value="Genomic_DNA"/>
</dbReference>
<accession>A0A1I2D1I5</accession>
<organism evidence="1 2">
    <name type="scientific">Paenibacillus algorifonticola</name>
    <dbReference type="NCBI Taxonomy" id="684063"/>
    <lineage>
        <taxon>Bacteria</taxon>
        <taxon>Bacillati</taxon>
        <taxon>Bacillota</taxon>
        <taxon>Bacilli</taxon>
        <taxon>Bacillales</taxon>
        <taxon>Paenibacillaceae</taxon>
        <taxon>Paenibacillus</taxon>
    </lineage>
</organism>
<evidence type="ECO:0000313" key="1">
    <source>
        <dbReference type="EMBL" id="SFE74364.1"/>
    </source>
</evidence>
<dbReference type="AlphaFoldDB" id="A0A1I2D1I5"/>
<sequence length="196" mass="21292">MGVWVGLGLNINLNGSNSLAGGRSSKLIAADSFDRDDNSSVLGLTDTGQPWISHTGTWGIQSQRAYTPAGTENYATVDVGLTDYKAEISLSVRVNRSGLVFRFTDSSNWYRFVLSSTTVFMQRRLSGTTTSLSSFSVTPTDGDTMKIIVNGSQFQGYYNNELKVTVTDTTFQTPTLVGLESAGLVCRLDNFKVEVL</sequence>
<name>A0A1I2D1I5_9BACL</name>
<proteinExistence type="predicted"/>
<gene>
    <name evidence="1" type="ORF">SAMN04487969_10643</name>
</gene>
<evidence type="ECO:0008006" key="3">
    <source>
        <dbReference type="Google" id="ProtNLM"/>
    </source>
</evidence>
<dbReference type="Proteomes" id="UP000183410">
    <property type="component" value="Unassembled WGS sequence"/>
</dbReference>
<reference evidence="2" key="1">
    <citation type="submission" date="2016-10" db="EMBL/GenBank/DDBJ databases">
        <authorList>
            <person name="Varghese N."/>
            <person name="Submissions S."/>
        </authorList>
    </citation>
    <scope>NUCLEOTIDE SEQUENCE [LARGE SCALE GENOMIC DNA]</scope>
    <source>
        <strain evidence="2">CGMCC 1.10223</strain>
    </source>
</reference>